<evidence type="ECO:0000313" key="1">
    <source>
        <dbReference type="EMBL" id="EAY11810.1"/>
    </source>
</evidence>
<keyword evidence="2" id="KW-1185">Reference proteome</keyword>
<sequence>MNVDDDLRSSLSQLARSFGNDINEIVNRIDTLMQCEDFFPVLLNYISQSSETTRKYALFVLKRSLILMKDRVTPETLETITEIIINTVTVSEYETVNYSMSILGLFIDEIIESDLLGRYCLQFYQNNNLYIVSFLAKFLNFSRHEDIMTDIISSGFVHNNIIINQNTFSILINIVDFYKNQELNYDITQYKQSLIQRLQDLINNKLSKDYNSICQLLIATRDDLLDMVDFYDLYPLISQVFSDDFDKEMKEVSLDLLGKLVITSTINLTQENTLELLNLSLNETSNLYSPEEDYLNQTIECLQQLSLSLFKLIGFEQTLQFIVEKFNNFNQLKENQIIALMLYTNAAVDAFPAVVGIFDELFIILINLVQIENENIRYYTLDLINNVLMSGVEFEEQQWSNFANFFFQFAMDTNNEFAAQSLVIIIKKNPKCINFEQFAENLLIYEITKSSLMILTNLIAYKADEAQQYASDLYSYATEIIKEVDIINGSSILFSLIAAIPYSLVENIQDIIDFTLQQMHEDDTDYLFNSLSLYQIIVMNYKDSLFGETDFVETSLNEIISDLLERSSSNDEFVVHTYLMQMQLEVISSILPYFTKILEYFPDTFNNLMQIVNNCITNEILLPVISDLLSFMIKISFDPKIVNDLISNSLEKFEEQDLNNFEYICDNFCQILESNLISPEFRYNLLVILVDKMIKLSNTSCEPSRKITTLISNILSSLSDENLLKAHKLISNAMSTMIDSTEEKLSVYFLVFSKLTHLSIFENKIFERGIEKAIPSIEFRSISSKFAIPFVLGTIINKRFPINLANEVWNLFVVVDSYNDQQRDEILFASFLLTDSNQNIPNDSLIVMLNSLPPRVSNNMYNILSYLLLKLQISDELRIPYNLALYRFLTYLEPSILMKLVKINIISLLIQRFNETFSKDQYDEEHIIKINKIIEFFHKCEQNINTCL</sequence>
<dbReference type="AlphaFoldDB" id="A2E687"/>
<dbReference type="Proteomes" id="UP000001542">
    <property type="component" value="Unassembled WGS sequence"/>
</dbReference>
<dbReference type="VEuPathDB" id="TrichDB:TVAG_458820"/>
<dbReference type="VEuPathDB" id="TrichDB:TVAGG3_0394280"/>
<organism evidence="1 2">
    <name type="scientific">Trichomonas vaginalis (strain ATCC PRA-98 / G3)</name>
    <dbReference type="NCBI Taxonomy" id="412133"/>
    <lineage>
        <taxon>Eukaryota</taxon>
        <taxon>Metamonada</taxon>
        <taxon>Parabasalia</taxon>
        <taxon>Trichomonadida</taxon>
        <taxon>Trichomonadidae</taxon>
        <taxon>Trichomonas</taxon>
    </lineage>
</organism>
<dbReference type="InParanoid" id="A2E687"/>
<dbReference type="EMBL" id="DS113312">
    <property type="protein sequence ID" value="EAY11810.1"/>
    <property type="molecule type" value="Genomic_DNA"/>
</dbReference>
<name>A2E687_TRIV3</name>
<dbReference type="InterPro" id="IPR016024">
    <property type="entry name" value="ARM-type_fold"/>
</dbReference>
<dbReference type="KEGG" id="tva:4769768"/>
<dbReference type="RefSeq" id="XP_001324033.1">
    <property type="nucleotide sequence ID" value="XM_001323998.1"/>
</dbReference>
<reference evidence="1" key="1">
    <citation type="submission" date="2006-10" db="EMBL/GenBank/DDBJ databases">
        <authorList>
            <person name="Amadeo P."/>
            <person name="Zhao Q."/>
            <person name="Wortman J."/>
            <person name="Fraser-Liggett C."/>
            <person name="Carlton J."/>
        </authorList>
    </citation>
    <scope>NUCLEOTIDE SEQUENCE</scope>
    <source>
        <strain evidence="1">G3</strain>
    </source>
</reference>
<proteinExistence type="predicted"/>
<protein>
    <submittedName>
        <fullName evidence="1">Uncharacterized protein</fullName>
    </submittedName>
</protein>
<gene>
    <name evidence="1" type="ORF">TVAG_458820</name>
</gene>
<dbReference type="SUPFAM" id="SSF48371">
    <property type="entry name" value="ARM repeat"/>
    <property type="match status" value="1"/>
</dbReference>
<evidence type="ECO:0000313" key="2">
    <source>
        <dbReference type="Proteomes" id="UP000001542"/>
    </source>
</evidence>
<accession>A2E687</accession>
<reference evidence="1" key="2">
    <citation type="journal article" date="2007" name="Science">
        <title>Draft genome sequence of the sexually transmitted pathogen Trichomonas vaginalis.</title>
        <authorList>
            <person name="Carlton J.M."/>
            <person name="Hirt R.P."/>
            <person name="Silva J.C."/>
            <person name="Delcher A.L."/>
            <person name="Schatz M."/>
            <person name="Zhao Q."/>
            <person name="Wortman J.R."/>
            <person name="Bidwell S.L."/>
            <person name="Alsmark U.C.M."/>
            <person name="Besteiro S."/>
            <person name="Sicheritz-Ponten T."/>
            <person name="Noel C.J."/>
            <person name="Dacks J.B."/>
            <person name="Foster P.G."/>
            <person name="Simillion C."/>
            <person name="Van de Peer Y."/>
            <person name="Miranda-Saavedra D."/>
            <person name="Barton G.J."/>
            <person name="Westrop G.D."/>
            <person name="Mueller S."/>
            <person name="Dessi D."/>
            <person name="Fiori P.L."/>
            <person name="Ren Q."/>
            <person name="Paulsen I."/>
            <person name="Zhang H."/>
            <person name="Bastida-Corcuera F.D."/>
            <person name="Simoes-Barbosa A."/>
            <person name="Brown M.T."/>
            <person name="Hayes R.D."/>
            <person name="Mukherjee M."/>
            <person name="Okumura C.Y."/>
            <person name="Schneider R."/>
            <person name="Smith A.J."/>
            <person name="Vanacova S."/>
            <person name="Villalvazo M."/>
            <person name="Haas B.J."/>
            <person name="Pertea M."/>
            <person name="Feldblyum T.V."/>
            <person name="Utterback T.R."/>
            <person name="Shu C.L."/>
            <person name="Osoegawa K."/>
            <person name="de Jong P.J."/>
            <person name="Hrdy I."/>
            <person name="Horvathova L."/>
            <person name="Zubacova Z."/>
            <person name="Dolezal P."/>
            <person name="Malik S.B."/>
            <person name="Logsdon J.M. Jr."/>
            <person name="Henze K."/>
            <person name="Gupta A."/>
            <person name="Wang C.C."/>
            <person name="Dunne R.L."/>
            <person name="Upcroft J.A."/>
            <person name="Upcroft P."/>
            <person name="White O."/>
            <person name="Salzberg S.L."/>
            <person name="Tang P."/>
            <person name="Chiu C.-H."/>
            <person name="Lee Y.-S."/>
            <person name="Embley T.M."/>
            <person name="Coombs G.H."/>
            <person name="Mottram J.C."/>
            <person name="Tachezy J."/>
            <person name="Fraser-Liggett C.M."/>
            <person name="Johnson P.J."/>
        </authorList>
    </citation>
    <scope>NUCLEOTIDE SEQUENCE [LARGE SCALE GENOMIC DNA]</scope>
    <source>
        <strain evidence="1">G3</strain>
    </source>
</reference>